<dbReference type="Proteomes" id="UP000791080">
    <property type="component" value="Unassembled WGS sequence"/>
</dbReference>
<sequence>MEITLDGHECTPSPSKLRTVIALLALRPNQLVQARQLVDELWGQNPPATAPATLQTYIYKLRKMFVAVSPTATGLFFTRRGGYGLEIEPRDVDSFRFLDLVRVGLGAMDSGDAVRASDLLNQALRLWRGAALDDLDTGPVLAAQVTRLEESRLRALETRIEADLRLGRHRYLIGELKQLVITHPLHESFHGHLMIALHQCGRQHEALSTYQRLRRLMIDELGLEPSADLRRLQQDILAGDGPAQLLPGFVRSARTVLGSPAQLPPAVPDFVGRDTQLRDCEAWVRAQVEDGTARPVVVVRGLPGIGRRAFTTQLAHRVRELFPDGQFHLDMAGAGPGRAHDALARFLRAAGFAEPEVPSGTEERADVFRTWTASRRVLVSLTAPASAEDVLPLLPTGPHCAGLIAAPGGLGEVSGARAVDLEPLTTRECLELLTSVVGRRRVLAEREQAEHLAGLCGGLPLAIRCIGARLAAVSPWPIRNVLRQLEASPASLLDLLAFNGLDVRARFEAGCRGLPRRAFDALCLLATLDEPEFAAHQVAPWLGCSTVAADQVLMQLAQWRLLEPRMRETGRAESELRFTFHPLLRLFASERMRASVDGPDAVRRTGTDG</sequence>
<organism evidence="7 8">
    <name type="scientific">Actinoalloteichus caeruleus DSM 43889</name>
    <dbReference type="NCBI Taxonomy" id="1120930"/>
    <lineage>
        <taxon>Bacteria</taxon>
        <taxon>Bacillati</taxon>
        <taxon>Actinomycetota</taxon>
        <taxon>Actinomycetes</taxon>
        <taxon>Pseudonocardiales</taxon>
        <taxon>Pseudonocardiaceae</taxon>
        <taxon>Actinoalloteichus</taxon>
        <taxon>Actinoalloteichus cyanogriseus</taxon>
    </lineage>
</organism>
<evidence type="ECO:0000313" key="8">
    <source>
        <dbReference type="Proteomes" id="UP000791080"/>
    </source>
</evidence>
<dbReference type="InterPro" id="IPR016032">
    <property type="entry name" value="Sig_transdc_resp-reg_C-effctor"/>
</dbReference>
<dbReference type="PANTHER" id="PTHR35807">
    <property type="entry name" value="TRANSCRIPTIONAL REGULATOR REDD-RELATED"/>
    <property type="match status" value="1"/>
</dbReference>
<dbReference type="InterPro" id="IPR005158">
    <property type="entry name" value="BTAD"/>
</dbReference>
<dbReference type="SUPFAM" id="SSF48452">
    <property type="entry name" value="TPR-like"/>
    <property type="match status" value="1"/>
</dbReference>
<dbReference type="Gene3D" id="3.40.50.300">
    <property type="entry name" value="P-loop containing nucleotide triphosphate hydrolases"/>
    <property type="match status" value="1"/>
</dbReference>
<dbReference type="InterPro" id="IPR027417">
    <property type="entry name" value="P-loop_NTPase"/>
</dbReference>
<evidence type="ECO:0000313" key="7">
    <source>
        <dbReference type="EMBL" id="MCP2331241.1"/>
    </source>
</evidence>
<dbReference type="EMBL" id="AUBJ02000001">
    <property type="protein sequence ID" value="MCP2331241.1"/>
    <property type="molecule type" value="Genomic_DNA"/>
</dbReference>
<dbReference type="InterPro" id="IPR051677">
    <property type="entry name" value="AfsR-DnrI-RedD_regulator"/>
</dbReference>
<dbReference type="Pfam" id="PF03704">
    <property type="entry name" value="BTAD"/>
    <property type="match status" value="1"/>
</dbReference>
<feature type="domain" description="OmpR/PhoB-type" evidence="6">
    <location>
        <begin position="1"/>
        <end position="87"/>
    </location>
</feature>
<dbReference type="CDD" id="cd15831">
    <property type="entry name" value="BTAD"/>
    <property type="match status" value="1"/>
</dbReference>
<proteinExistence type="inferred from homology"/>
<dbReference type="Gene3D" id="1.25.40.10">
    <property type="entry name" value="Tetratricopeptide repeat domain"/>
    <property type="match status" value="1"/>
</dbReference>
<evidence type="ECO:0000256" key="2">
    <source>
        <dbReference type="ARBA" id="ARBA00023015"/>
    </source>
</evidence>
<comment type="caution">
    <text evidence="7">The sequence shown here is derived from an EMBL/GenBank/DDBJ whole genome shotgun (WGS) entry which is preliminary data.</text>
</comment>
<evidence type="ECO:0000256" key="3">
    <source>
        <dbReference type="ARBA" id="ARBA00023125"/>
    </source>
</evidence>
<comment type="similarity">
    <text evidence="1">Belongs to the AfsR/DnrI/RedD regulatory family.</text>
</comment>
<evidence type="ECO:0000256" key="5">
    <source>
        <dbReference type="PROSITE-ProRule" id="PRU01091"/>
    </source>
</evidence>
<dbReference type="InterPro" id="IPR036388">
    <property type="entry name" value="WH-like_DNA-bd_sf"/>
</dbReference>
<reference evidence="7 8" key="2">
    <citation type="submission" date="2022-06" db="EMBL/GenBank/DDBJ databases">
        <title>Genomic Encyclopedia of Type Strains, Phase I: the one thousand microbial genomes (KMG-I) project.</title>
        <authorList>
            <person name="Kyrpides N."/>
        </authorList>
    </citation>
    <scope>NUCLEOTIDE SEQUENCE [LARGE SCALE GENOMIC DNA]</scope>
    <source>
        <strain evidence="7 8">DSM 43889</strain>
    </source>
</reference>
<reference evidence="7 8" key="1">
    <citation type="submission" date="2013-07" db="EMBL/GenBank/DDBJ databases">
        <authorList>
            <consortium name="DOE Joint Genome Institute"/>
            <person name="Reeve W."/>
            <person name="Huntemann M."/>
            <person name="Han J."/>
            <person name="Chen A."/>
            <person name="Kyrpides N."/>
            <person name="Mavromatis K."/>
            <person name="Markowitz V."/>
            <person name="Palaniappan K."/>
            <person name="Ivanova N."/>
            <person name="Schaumberg A."/>
            <person name="Pati A."/>
            <person name="Liolios K."/>
            <person name="Nordberg H.P."/>
            <person name="Cantor M.N."/>
            <person name="Hua S.X."/>
            <person name="Woyke T."/>
        </authorList>
    </citation>
    <scope>NUCLEOTIDE SEQUENCE [LARGE SCALE GENOMIC DNA]</scope>
    <source>
        <strain evidence="7 8">DSM 43889</strain>
    </source>
</reference>
<keyword evidence="3 5" id="KW-0238">DNA-binding</keyword>
<dbReference type="SUPFAM" id="SSF46894">
    <property type="entry name" value="C-terminal effector domain of the bipartite response regulators"/>
    <property type="match status" value="1"/>
</dbReference>
<evidence type="ECO:0000256" key="4">
    <source>
        <dbReference type="ARBA" id="ARBA00023163"/>
    </source>
</evidence>
<evidence type="ECO:0000256" key="1">
    <source>
        <dbReference type="ARBA" id="ARBA00005820"/>
    </source>
</evidence>
<dbReference type="InterPro" id="IPR001867">
    <property type="entry name" value="OmpR/PhoB-type_DNA-bd"/>
</dbReference>
<dbReference type="PROSITE" id="PS51755">
    <property type="entry name" value="OMPR_PHOB"/>
    <property type="match status" value="1"/>
</dbReference>
<dbReference type="SMART" id="SM00862">
    <property type="entry name" value="Trans_reg_C"/>
    <property type="match status" value="1"/>
</dbReference>
<feature type="DNA-binding region" description="OmpR/PhoB-type" evidence="5">
    <location>
        <begin position="1"/>
        <end position="87"/>
    </location>
</feature>
<protein>
    <submittedName>
        <fullName evidence="7">DNA-binding transcriptional activator of the SARP family</fullName>
    </submittedName>
</protein>
<keyword evidence="2" id="KW-0805">Transcription regulation</keyword>
<gene>
    <name evidence="7" type="ORF">G443_001511</name>
</gene>
<dbReference type="GO" id="GO:0003677">
    <property type="term" value="F:DNA binding"/>
    <property type="evidence" value="ECO:0007669"/>
    <property type="project" value="UniProtKB-KW"/>
</dbReference>
<accession>A0ABT1JHI3</accession>
<dbReference type="PANTHER" id="PTHR35807:SF1">
    <property type="entry name" value="TRANSCRIPTIONAL REGULATOR REDD"/>
    <property type="match status" value="1"/>
</dbReference>
<dbReference type="RefSeq" id="WP_155886153.1">
    <property type="nucleotide sequence ID" value="NZ_AUBJ02000001.1"/>
</dbReference>
<evidence type="ECO:0000259" key="6">
    <source>
        <dbReference type="PROSITE" id="PS51755"/>
    </source>
</evidence>
<dbReference type="SUPFAM" id="SSF52540">
    <property type="entry name" value="P-loop containing nucleoside triphosphate hydrolases"/>
    <property type="match status" value="1"/>
</dbReference>
<dbReference type="InterPro" id="IPR042197">
    <property type="entry name" value="Apaf_helical"/>
</dbReference>
<name>A0ABT1JHI3_ACTCY</name>
<dbReference type="Gene3D" id="1.10.8.430">
    <property type="entry name" value="Helical domain of apoptotic protease-activating factors"/>
    <property type="match status" value="1"/>
</dbReference>
<dbReference type="Pfam" id="PF00486">
    <property type="entry name" value="Trans_reg_C"/>
    <property type="match status" value="1"/>
</dbReference>
<keyword evidence="8" id="KW-1185">Reference proteome</keyword>
<keyword evidence="4" id="KW-0804">Transcription</keyword>
<dbReference type="InterPro" id="IPR011990">
    <property type="entry name" value="TPR-like_helical_dom_sf"/>
</dbReference>
<dbReference type="Gene3D" id="1.10.10.10">
    <property type="entry name" value="Winged helix-like DNA-binding domain superfamily/Winged helix DNA-binding domain"/>
    <property type="match status" value="1"/>
</dbReference>
<dbReference type="SMART" id="SM01043">
    <property type="entry name" value="BTAD"/>
    <property type="match status" value="1"/>
</dbReference>